<evidence type="ECO:0000313" key="2">
    <source>
        <dbReference type="Proteomes" id="UP001241605"/>
    </source>
</evidence>
<sequence>MSGVTLSRRLTLERPERVSDGAGGYAETWSALGTLWGDVQAKPGRMANGETGMVSVTGYRITLRAAPVGHSNRPQPGQRLRGQGRVFAINAVSEDAARPQYLICICEEEVTP</sequence>
<dbReference type="Pfam" id="PF05521">
    <property type="entry name" value="Phage_HCP"/>
    <property type="match status" value="1"/>
</dbReference>
<dbReference type="InterPro" id="IPR038666">
    <property type="entry name" value="SSP1_head-tail_sf"/>
</dbReference>
<dbReference type="Proteomes" id="UP001241605">
    <property type="component" value="Chromosome"/>
</dbReference>
<accession>A0ABY8QET2</accession>
<dbReference type="InterPro" id="IPR008767">
    <property type="entry name" value="Phage_SPP1_head-tail_adaptor"/>
</dbReference>
<protein>
    <submittedName>
        <fullName evidence="1">Head-tail adaptor protein</fullName>
    </submittedName>
</protein>
<evidence type="ECO:0000313" key="1">
    <source>
        <dbReference type="EMBL" id="WGW02513.1"/>
    </source>
</evidence>
<dbReference type="Gene3D" id="2.40.10.270">
    <property type="entry name" value="Bacteriophage SPP1 head-tail adaptor protein"/>
    <property type="match status" value="1"/>
</dbReference>
<gene>
    <name evidence="1" type="ORF">QF118_11205</name>
</gene>
<organism evidence="1 2">
    <name type="scientific">Tropicibacter oceani</name>
    <dbReference type="NCBI Taxonomy" id="3058420"/>
    <lineage>
        <taxon>Bacteria</taxon>
        <taxon>Pseudomonadati</taxon>
        <taxon>Pseudomonadota</taxon>
        <taxon>Alphaproteobacteria</taxon>
        <taxon>Rhodobacterales</taxon>
        <taxon>Roseobacteraceae</taxon>
        <taxon>Tropicibacter</taxon>
    </lineage>
</organism>
<reference evidence="1 2" key="1">
    <citation type="submission" date="2023-05" db="EMBL/GenBank/DDBJ databases">
        <title>YMD87, complete Genome.</title>
        <authorList>
            <person name="Zhang J."/>
            <person name="Xu X."/>
        </authorList>
    </citation>
    <scope>NUCLEOTIDE SEQUENCE [LARGE SCALE GENOMIC DNA]</scope>
    <source>
        <strain evidence="1 2">YMD87</strain>
    </source>
</reference>
<dbReference type="EMBL" id="CP124616">
    <property type="protein sequence ID" value="WGW02513.1"/>
    <property type="molecule type" value="Genomic_DNA"/>
</dbReference>
<proteinExistence type="predicted"/>
<keyword evidence="2" id="KW-1185">Reference proteome</keyword>
<dbReference type="RefSeq" id="WP_282299146.1">
    <property type="nucleotide sequence ID" value="NZ_CP124616.1"/>
</dbReference>
<name>A0ABY8QET2_9RHOB</name>